<reference evidence="1" key="1">
    <citation type="submission" date="2014-09" db="EMBL/GenBank/DDBJ databases">
        <authorList>
            <person name="Magalhaes I.L.F."/>
            <person name="Oliveira U."/>
            <person name="Santos F.R."/>
            <person name="Vidigal T.H.D.A."/>
            <person name="Brescovit A.D."/>
            <person name="Santos A.J."/>
        </authorList>
    </citation>
    <scope>NUCLEOTIDE SEQUENCE</scope>
    <source>
        <tissue evidence="1">Shoot tissue taken approximately 20 cm above the soil surface</tissue>
    </source>
</reference>
<protein>
    <submittedName>
        <fullName evidence="1">Uncharacterized protein</fullName>
    </submittedName>
</protein>
<proteinExistence type="predicted"/>
<dbReference type="AlphaFoldDB" id="A0A0A9DZ21"/>
<dbReference type="EMBL" id="GBRH01204086">
    <property type="protein sequence ID" value="JAD93809.1"/>
    <property type="molecule type" value="Transcribed_RNA"/>
</dbReference>
<reference evidence="1" key="2">
    <citation type="journal article" date="2015" name="Data Brief">
        <title>Shoot transcriptome of the giant reed, Arundo donax.</title>
        <authorList>
            <person name="Barrero R.A."/>
            <person name="Guerrero F.D."/>
            <person name="Moolhuijzen P."/>
            <person name="Goolsby J.A."/>
            <person name="Tidwell J."/>
            <person name="Bellgard S.E."/>
            <person name="Bellgard M.I."/>
        </authorList>
    </citation>
    <scope>NUCLEOTIDE SEQUENCE</scope>
    <source>
        <tissue evidence="1">Shoot tissue taken approximately 20 cm above the soil surface</tissue>
    </source>
</reference>
<organism evidence="1">
    <name type="scientific">Arundo donax</name>
    <name type="common">Giant reed</name>
    <name type="synonym">Donax arundinaceus</name>
    <dbReference type="NCBI Taxonomy" id="35708"/>
    <lineage>
        <taxon>Eukaryota</taxon>
        <taxon>Viridiplantae</taxon>
        <taxon>Streptophyta</taxon>
        <taxon>Embryophyta</taxon>
        <taxon>Tracheophyta</taxon>
        <taxon>Spermatophyta</taxon>
        <taxon>Magnoliopsida</taxon>
        <taxon>Liliopsida</taxon>
        <taxon>Poales</taxon>
        <taxon>Poaceae</taxon>
        <taxon>PACMAD clade</taxon>
        <taxon>Arundinoideae</taxon>
        <taxon>Arundineae</taxon>
        <taxon>Arundo</taxon>
    </lineage>
</organism>
<accession>A0A0A9DZ21</accession>
<name>A0A0A9DZ21_ARUDO</name>
<sequence>MTEVTAVRGIFFDDFELNHLFVIGDCS</sequence>
<evidence type="ECO:0000313" key="1">
    <source>
        <dbReference type="EMBL" id="JAD93809.1"/>
    </source>
</evidence>